<feature type="transmembrane region" description="Helical" evidence="7">
    <location>
        <begin position="109"/>
        <end position="128"/>
    </location>
</feature>
<dbReference type="GO" id="GO:0022857">
    <property type="term" value="F:transmembrane transporter activity"/>
    <property type="evidence" value="ECO:0007669"/>
    <property type="project" value="InterPro"/>
</dbReference>
<proteinExistence type="predicted"/>
<keyword evidence="5" id="KW-0325">Glycoprotein</keyword>
<dbReference type="STRING" id="1325735.A0A428UBM8"/>
<feature type="compositionally biased region" description="Polar residues" evidence="6">
    <location>
        <begin position="13"/>
        <end position="22"/>
    </location>
</feature>
<feature type="transmembrane region" description="Helical" evidence="7">
    <location>
        <begin position="326"/>
        <end position="348"/>
    </location>
</feature>
<evidence type="ECO:0000256" key="4">
    <source>
        <dbReference type="ARBA" id="ARBA00023136"/>
    </source>
</evidence>
<keyword evidence="3 7" id="KW-1133">Transmembrane helix</keyword>
<evidence type="ECO:0000256" key="7">
    <source>
        <dbReference type="SAM" id="Phobius"/>
    </source>
</evidence>
<gene>
    <name evidence="8" type="ORF">CEP52_002940</name>
</gene>
<feature type="transmembrane region" description="Helical" evidence="7">
    <location>
        <begin position="433"/>
        <end position="451"/>
    </location>
</feature>
<feature type="transmembrane region" description="Helical" evidence="7">
    <location>
        <begin position="73"/>
        <end position="97"/>
    </location>
</feature>
<reference evidence="8 9" key="1">
    <citation type="submission" date="2017-06" db="EMBL/GenBank/DDBJ databases">
        <title>Comparative genomic analysis of Ambrosia Fusariam Clade fungi.</title>
        <authorList>
            <person name="Stajich J.E."/>
            <person name="Carrillo J."/>
            <person name="Kijimoto T."/>
            <person name="Eskalen A."/>
            <person name="O'Donnell K."/>
            <person name="Kasson M."/>
        </authorList>
    </citation>
    <scope>NUCLEOTIDE SEQUENCE [LARGE SCALE GENOMIC DNA]</scope>
    <source>
        <strain evidence="8 9">NRRL62579</strain>
    </source>
</reference>
<evidence type="ECO:0000256" key="6">
    <source>
        <dbReference type="SAM" id="MobiDB-lite"/>
    </source>
</evidence>
<accession>A0A428UBM8</accession>
<feature type="transmembrane region" description="Helical" evidence="7">
    <location>
        <begin position="369"/>
        <end position="388"/>
    </location>
</feature>
<dbReference type="GO" id="GO:0005886">
    <property type="term" value="C:plasma membrane"/>
    <property type="evidence" value="ECO:0007669"/>
    <property type="project" value="TreeGrafter"/>
</dbReference>
<dbReference type="InterPro" id="IPR011701">
    <property type="entry name" value="MFS"/>
</dbReference>
<dbReference type="InterPro" id="IPR036259">
    <property type="entry name" value="MFS_trans_sf"/>
</dbReference>
<dbReference type="EMBL" id="NKCK01000017">
    <property type="protein sequence ID" value="RSM11687.1"/>
    <property type="molecule type" value="Genomic_DNA"/>
</dbReference>
<organism evidence="8 9">
    <name type="scientific">Fusarium oligoseptatum</name>
    <dbReference type="NCBI Taxonomy" id="2604345"/>
    <lineage>
        <taxon>Eukaryota</taxon>
        <taxon>Fungi</taxon>
        <taxon>Dikarya</taxon>
        <taxon>Ascomycota</taxon>
        <taxon>Pezizomycotina</taxon>
        <taxon>Sordariomycetes</taxon>
        <taxon>Hypocreomycetidae</taxon>
        <taxon>Hypocreales</taxon>
        <taxon>Nectriaceae</taxon>
        <taxon>Fusarium</taxon>
        <taxon>Fusarium solani species complex</taxon>
    </lineage>
</organism>
<dbReference type="Proteomes" id="UP000287144">
    <property type="component" value="Unassembled WGS sequence"/>
</dbReference>
<comment type="subcellular location">
    <subcellularLocation>
        <location evidence="1">Membrane</location>
        <topology evidence="1">Multi-pass membrane protein</topology>
    </subcellularLocation>
</comment>
<feature type="transmembrane region" description="Helical" evidence="7">
    <location>
        <begin position="210"/>
        <end position="230"/>
    </location>
</feature>
<dbReference type="PANTHER" id="PTHR23502">
    <property type="entry name" value="MAJOR FACILITATOR SUPERFAMILY"/>
    <property type="match status" value="1"/>
</dbReference>
<sequence>MTSASEPTKKTENSSSPDVEIGTFSQTIDMVPGTRLLLNPGRDDDGSAQIVLSPEPSSDPDDPLNWSTARKTLSFLVVNIYSFMVAVVALSTAVTYGALIAEFGTTAEYLNVGTAVSILFIGMGNIIWNPMALRYGRRPVYMLSCLLTGVAQAIAATAQRSSLRRVSNSDGFFVHQRGFGLSLYVLAATLGSFIGPLATGFIVDGVGWRWVYWTFAITMGVVTILAFFFLEETGYNRDDGTFGDSGPPLHEPKTYVKMLKLVSDFKLPQSLGATIIQPIQLLVEPIILWCACLYGFGIAWLSVMAFTSNTVFQSPLYGYNFSFTAAGLTSLSPLVGSMILFYVGGAGTDRFMIWQARRNGGIMEPESRIYAALVAGPIMSAGLVLYGVGASAGLHWMVPVVRIGFIGVGIPIAGEVSLGYVTECYSHRAGEASTAMITVRNIIACGMIFATEPWINHSGLRDTFIIMEALCLFGFWSGVLLIWKGASYHELCPVLTAGMSTASLIQGWAKTKAMLQFLRKLEQGTRSFR</sequence>
<dbReference type="PANTHER" id="PTHR23502:SF34">
    <property type="entry name" value="PROTEIN HOL1"/>
    <property type="match status" value="1"/>
</dbReference>
<dbReference type="AlphaFoldDB" id="A0A428UBM8"/>
<evidence type="ECO:0000256" key="3">
    <source>
        <dbReference type="ARBA" id="ARBA00022989"/>
    </source>
</evidence>
<keyword evidence="2 7" id="KW-0812">Transmembrane</keyword>
<feature type="region of interest" description="Disordered" evidence="6">
    <location>
        <begin position="1"/>
        <end position="22"/>
    </location>
</feature>
<keyword evidence="9" id="KW-1185">Reference proteome</keyword>
<protein>
    <recommendedName>
        <fullName evidence="10">Major facilitator superfamily (MFS) profile domain-containing protein</fullName>
    </recommendedName>
</protein>
<evidence type="ECO:0000313" key="9">
    <source>
        <dbReference type="Proteomes" id="UP000287144"/>
    </source>
</evidence>
<feature type="transmembrane region" description="Helical" evidence="7">
    <location>
        <begin position="286"/>
        <end position="306"/>
    </location>
</feature>
<dbReference type="SUPFAM" id="SSF103473">
    <property type="entry name" value="MFS general substrate transporter"/>
    <property type="match status" value="1"/>
</dbReference>
<name>A0A428UBM8_9HYPO</name>
<evidence type="ECO:0000256" key="1">
    <source>
        <dbReference type="ARBA" id="ARBA00004141"/>
    </source>
</evidence>
<evidence type="ECO:0008006" key="10">
    <source>
        <dbReference type="Google" id="ProtNLM"/>
    </source>
</evidence>
<evidence type="ECO:0000256" key="5">
    <source>
        <dbReference type="ARBA" id="ARBA00023180"/>
    </source>
</evidence>
<evidence type="ECO:0000256" key="2">
    <source>
        <dbReference type="ARBA" id="ARBA00022692"/>
    </source>
</evidence>
<feature type="transmembrane region" description="Helical" evidence="7">
    <location>
        <begin position="400"/>
        <end position="421"/>
    </location>
</feature>
<evidence type="ECO:0000313" key="8">
    <source>
        <dbReference type="EMBL" id="RSM11687.1"/>
    </source>
</evidence>
<comment type="caution">
    <text evidence="8">The sequence shown here is derived from an EMBL/GenBank/DDBJ whole genome shotgun (WGS) entry which is preliminary data.</text>
</comment>
<feature type="transmembrane region" description="Helical" evidence="7">
    <location>
        <begin position="179"/>
        <end position="198"/>
    </location>
</feature>
<feature type="transmembrane region" description="Helical" evidence="7">
    <location>
        <begin position="463"/>
        <end position="483"/>
    </location>
</feature>
<dbReference type="Gene3D" id="1.20.1250.20">
    <property type="entry name" value="MFS general substrate transporter like domains"/>
    <property type="match status" value="1"/>
</dbReference>
<dbReference type="Pfam" id="PF07690">
    <property type="entry name" value="MFS_1"/>
    <property type="match status" value="1"/>
</dbReference>
<keyword evidence="4 7" id="KW-0472">Membrane</keyword>